<gene>
    <name evidence="2" type="ORF">HHL23_19265</name>
</gene>
<feature type="signal peptide" evidence="1">
    <location>
        <begin position="1"/>
        <end position="21"/>
    </location>
</feature>
<dbReference type="EMBL" id="JABBGI010000031">
    <property type="protein sequence ID" value="NML71919.1"/>
    <property type="molecule type" value="Genomic_DNA"/>
</dbReference>
<dbReference type="AlphaFoldDB" id="A0A7Y0AR02"/>
<name>A0A7Y0AR02_9FLAO</name>
<evidence type="ECO:0000256" key="1">
    <source>
        <dbReference type="SAM" id="SignalP"/>
    </source>
</evidence>
<evidence type="ECO:0000313" key="3">
    <source>
        <dbReference type="Proteomes" id="UP000544054"/>
    </source>
</evidence>
<protein>
    <submittedName>
        <fullName evidence="2">Uncharacterized protein</fullName>
    </submittedName>
</protein>
<evidence type="ECO:0000313" key="2">
    <source>
        <dbReference type="EMBL" id="NML71919.1"/>
    </source>
</evidence>
<dbReference type="RefSeq" id="WP_169236382.1">
    <property type="nucleotide sequence ID" value="NZ_JABBGI010000031.1"/>
</dbReference>
<keyword evidence="1" id="KW-0732">Signal</keyword>
<dbReference type="PROSITE" id="PS51257">
    <property type="entry name" value="PROKAR_LIPOPROTEIN"/>
    <property type="match status" value="1"/>
</dbReference>
<keyword evidence="3" id="KW-1185">Reference proteome</keyword>
<comment type="caution">
    <text evidence="2">The sequence shown here is derived from an EMBL/GenBank/DDBJ whole genome shotgun (WGS) entry which is preliminary data.</text>
</comment>
<accession>A0A7Y0AR02</accession>
<dbReference type="Proteomes" id="UP000544054">
    <property type="component" value="Unassembled WGS sequence"/>
</dbReference>
<reference evidence="2 3" key="1">
    <citation type="submission" date="2020-04" db="EMBL/GenBank/DDBJ databases">
        <title>Chryseobacterium sp. RP-3-3 sp. nov., isolated from Jeju soil.</title>
        <authorList>
            <person name="Dahal R.H."/>
        </authorList>
    </citation>
    <scope>NUCLEOTIDE SEQUENCE [LARGE SCALE GENOMIC DNA]</scope>
    <source>
        <strain evidence="2 3">RP-3-3</strain>
    </source>
</reference>
<sequence>MKSIKIIFYAMVFGIATGACSSDTELSEEELKAANEAMKYNTVHNPYQWNSWPQNTWNNGMPGIKKIHFGKDLPSISTKTADQSEEITFGRK</sequence>
<organism evidence="2 3">
    <name type="scientific">Chryseobacterium antibioticum</name>
    <dbReference type="NCBI Taxonomy" id="2728847"/>
    <lineage>
        <taxon>Bacteria</taxon>
        <taxon>Pseudomonadati</taxon>
        <taxon>Bacteroidota</taxon>
        <taxon>Flavobacteriia</taxon>
        <taxon>Flavobacteriales</taxon>
        <taxon>Weeksellaceae</taxon>
        <taxon>Chryseobacterium group</taxon>
        <taxon>Chryseobacterium</taxon>
    </lineage>
</organism>
<proteinExistence type="predicted"/>
<feature type="chain" id="PRO_5030744478" evidence="1">
    <location>
        <begin position="22"/>
        <end position="92"/>
    </location>
</feature>